<dbReference type="EMBL" id="AAZO01006566">
    <property type="status" value="NOT_ANNOTATED_CDS"/>
    <property type="molecule type" value="Genomic_DNA"/>
</dbReference>
<organism>
    <name type="scientific">Pediculus humanus subsp. corporis</name>
    <name type="common">Body louse</name>
    <dbReference type="NCBI Taxonomy" id="121224"/>
    <lineage>
        <taxon>Eukaryota</taxon>
        <taxon>Metazoa</taxon>
        <taxon>Ecdysozoa</taxon>
        <taxon>Arthropoda</taxon>
        <taxon>Hexapoda</taxon>
        <taxon>Insecta</taxon>
        <taxon>Pterygota</taxon>
        <taxon>Neoptera</taxon>
        <taxon>Paraneoptera</taxon>
        <taxon>Psocodea</taxon>
        <taxon>Troctomorpha</taxon>
        <taxon>Phthiraptera</taxon>
        <taxon>Anoplura</taxon>
        <taxon>Pediculidae</taxon>
        <taxon>Pediculus</taxon>
    </lineage>
</organism>
<dbReference type="InParanoid" id="E0VZX2"/>
<evidence type="ECO:0000313" key="4">
    <source>
        <dbReference type="Proteomes" id="UP000009046"/>
    </source>
</evidence>
<feature type="region of interest" description="Disordered" evidence="1">
    <location>
        <begin position="802"/>
        <end position="821"/>
    </location>
</feature>
<dbReference type="GeneID" id="8235626"/>
<feature type="compositionally biased region" description="Acidic residues" evidence="1">
    <location>
        <begin position="776"/>
        <end position="785"/>
    </location>
</feature>
<dbReference type="AlphaFoldDB" id="E0VZX2"/>
<reference evidence="2" key="1">
    <citation type="submission" date="2007-04" db="EMBL/GenBank/DDBJ databases">
        <title>Annotation of Pediculus humanus corporis strain USDA.</title>
        <authorList>
            <person name="Kirkness E."/>
            <person name="Hannick L."/>
            <person name="Hass B."/>
            <person name="Bruggner R."/>
            <person name="Lawson D."/>
            <person name="Bidwell S."/>
            <person name="Joardar V."/>
            <person name="Caler E."/>
            <person name="Walenz B."/>
            <person name="Inman J."/>
            <person name="Schobel S."/>
            <person name="Galinsky K."/>
            <person name="Amedeo P."/>
            <person name="Strausberg R."/>
        </authorList>
    </citation>
    <scope>NUCLEOTIDE SEQUENCE</scope>
    <source>
        <strain evidence="2">USDA</strain>
    </source>
</reference>
<protein>
    <submittedName>
        <fullName evidence="2 3">Uncharacterized protein</fullName>
    </submittedName>
</protein>
<keyword evidence="4" id="KW-1185">Reference proteome</keyword>
<dbReference type="EnsemblMetazoa" id="PHUM540470-RA">
    <property type="protein sequence ID" value="PHUM540470-PA"/>
    <property type="gene ID" value="PHUM540470"/>
</dbReference>
<name>E0VZX2_PEDHC</name>
<dbReference type="VEuPathDB" id="VectorBase:PHUM540470"/>
<dbReference type="HOGENOM" id="CLU_315303_0_0_1"/>
<evidence type="ECO:0000313" key="3">
    <source>
        <dbReference type="EnsemblMetazoa" id="PHUM540470-PA"/>
    </source>
</evidence>
<feature type="region of interest" description="Disordered" evidence="1">
    <location>
        <begin position="763"/>
        <end position="785"/>
    </location>
</feature>
<accession>E0VZX2</accession>
<dbReference type="RefSeq" id="XP_002431672.1">
    <property type="nucleotide sequence ID" value="XM_002431627.1"/>
</dbReference>
<feature type="region of interest" description="Disordered" evidence="1">
    <location>
        <begin position="495"/>
        <end position="536"/>
    </location>
</feature>
<dbReference type="OrthoDB" id="7682862at2759"/>
<evidence type="ECO:0000313" key="2">
    <source>
        <dbReference type="EMBL" id="EEB18934.1"/>
    </source>
</evidence>
<feature type="region of interest" description="Disordered" evidence="1">
    <location>
        <begin position="25"/>
        <end position="88"/>
    </location>
</feature>
<evidence type="ECO:0000256" key="1">
    <source>
        <dbReference type="SAM" id="MobiDB-lite"/>
    </source>
</evidence>
<dbReference type="EMBL" id="DS235854">
    <property type="protein sequence ID" value="EEB18934.1"/>
    <property type="molecule type" value="Genomic_DNA"/>
</dbReference>
<dbReference type="Proteomes" id="UP000009046">
    <property type="component" value="Unassembled WGS sequence"/>
</dbReference>
<feature type="compositionally biased region" description="Basic residues" evidence="1">
    <location>
        <begin position="511"/>
        <end position="520"/>
    </location>
</feature>
<feature type="region of interest" description="Disordered" evidence="1">
    <location>
        <begin position="389"/>
        <end position="415"/>
    </location>
</feature>
<dbReference type="CTD" id="8235626"/>
<feature type="compositionally biased region" description="Polar residues" evidence="1">
    <location>
        <begin position="394"/>
        <end position="405"/>
    </location>
</feature>
<reference evidence="2" key="2">
    <citation type="submission" date="2007-04" db="EMBL/GenBank/DDBJ databases">
        <title>The genome of the human body louse.</title>
        <authorList>
            <consortium name="The Human Body Louse Genome Consortium"/>
            <person name="Kirkness E."/>
            <person name="Walenz B."/>
            <person name="Hass B."/>
            <person name="Bruggner R."/>
            <person name="Strausberg R."/>
        </authorList>
    </citation>
    <scope>NUCLEOTIDE SEQUENCE</scope>
    <source>
        <strain evidence="2">USDA</strain>
    </source>
</reference>
<sequence>MARSKKKTKPDEKFVFLSSWVLNENDKKKGKNEGGGGEDSDDYNAEITGRESSMENGKNSESMDKNNKKENNGKMDDGNESYPPTPPEPDKELLFLIEFLVDTLTLFPDKMMLDFIDPCSLQGPLSVVLTFLHFPPMKLGETDVDPTRRTGDNVVQYNSGKSLMFALTESLFEEPPPIYLEISAEREMPHAFLFSQLPIGKTKIQLTELFKRVFVLYDEKPGKTVSKSIKDTYQLIDNENKNVAEVSVYIRLTCMGENIVTEFEKNEDPELPLLYKNMDSKKIYECVEKDAREDQSGYRTVPLEVKKYCEYEKEKKKKKNYVPPDPADENYEEIYAEINGSVIRINFEKNRRKDPPKPFHVTDFCDCNIPLPRDLVAGMSDLSLSLEPRDGCQIQGQSDKNLTTDDNVDNDPNRVGLDRANQLIFTVPPPQKLTAPNAKTILYNVSTCQNGQLHNHSKENFLVEKVKTPENTSAKMLNDPEKDVFILRIIKRGRRGGPHEKGHFSKDAKREKMKKNNNHKNAKEPGGDEGDGNVPPEEEKEMLFLIEFLVDTLLLKQDKTEFSHMDPCLLQGQTCVVLTFLHFPPMCICETDFNPCEQTGKNCIKFNSGKSLMFALSESDFENPERIFLEIGAQKVLPHGSVPNRLNMGVTKICLTELFKQVFEKVDKNPNKFPISKSIKDNYRLFASNTKWPSAEVTIYIRLSCLGQNVVTEFQRGNDDCEPLMFKNKESRKAYECTAKDLRMEDEAEDLCPPVPGWGEISGRDCGDDAPANGTDDLDDDDEFDEFGTEAHGHALTIKIQKSQKKMMENSKSTNSDDGYPGHKIGFQIPESQHICKKGKAENKARVYRVNQPGSGKNGECGNEPIQIVQGVDSPDKDIFFLRIGKKGESYGKGKLELELRTPKIKIDRPIDVPRKFDKMPLFTSRD</sequence>
<proteinExistence type="predicted"/>
<feature type="compositionally biased region" description="Basic and acidic residues" evidence="1">
    <location>
        <begin position="497"/>
        <end position="510"/>
    </location>
</feature>
<dbReference type="KEGG" id="phu:Phum_PHUM540470"/>
<feature type="compositionally biased region" description="Acidic residues" evidence="1">
    <location>
        <begin position="527"/>
        <end position="536"/>
    </location>
</feature>
<reference evidence="3" key="3">
    <citation type="submission" date="2020-05" db="UniProtKB">
        <authorList>
            <consortium name="EnsemblMetazoa"/>
        </authorList>
    </citation>
    <scope>IDENTIFICATION</scope>
    <source>
        <strain evidence="3">USDA</strain>
    </source>
</reference>
<dbReference type="Pfam" id="PF14924">
    <property type="entry name" value="MAP10_N"/>
    <property type="match status" value="2"/>
</dbReference>
<feature type="compositionally biased region" description="Basic and acidic residues" evidence="1">
    <location>
        <begin position="61"/>
        <end position="77"/>
    </location>
</feature>
<gene>
    <name evidence="3" type="primary">8235626</name>
    <name evidence="2" type="ORF">Phum_PHUM540470</name>
</gene>